<protein>
    <submittedName>
        <fullName evidence="1">Uncharacterized protein</fullName>
    </submittedName>
</protein>
<sequence length="201" mass="23920">MIHFEREVFDPVLIEEMLKQFQHVNIAMNDEDGYPYVVPVNYGFEIKNEKLLVYVHCMKRGKKVDLLRKDPRVCLEFSAFNDFPDRPYKGHRHDYRSVIAKGVMRLVDAKDEYETFRRGYELLYVCNDRPITPLESRKGVPNMYIGKIECDWNDVTAKSEFPLRTREDVPFVNVYEVEEDTTPFDIRDLIVTAKERQKKEK</sequence>
<reference evidence="1" key="1">
    <citation type="submission" date="2019-04" db="EMBL/GenBank/DDBJ databases">
        <title>Microbes associate with the intestines of laboratory mice.</title>
        <authorList>
            <person name="Navarre W."/>
            <person name="Wong E."/>
            <person name="Huang K."/>
            <person name="Tropini C."/>
            <person name="Ng K."/>
            <person name="Yu B."/>
        </authorList>
    </citation>
    <scope>NUCLEOTIDE SEQUENCE</scope>
    <source>
        <strain evidence="1">NM09_H32</strain>
    </source>
</reference>
<dbReference type="EMBL" id="SRYG01000015">
    <property type="protein sequence ID" value="TGY65624.1"/>
    <property type="molecule type" value="Genomic_DNA"/>
</dbReference>
<evidence type="ECO:0000313" key="1">
    <source>
        <dbReference type="EMBL" id="TGY65624.1"/>
    </source>
</evidence>
<accession>A0AC61R6U3</accession>
<organism evidence="1 2">
    <name type="scientific">Dubosiella muris</name>
    <dbReference type="NCBI Taxonomy" id="3038133"/>
    <lineage>
        <taxon>Bacteria</taxon>
        <taxon>Bacillati</taxon>
        <taxon>Bacillota</taxon>
        <taxon>Erysipelotrichia</taxon>
        <taxon>Erysipelotrichales</taxon>
        <taxon>Erysipelotrichaceae</taxon>
        <taxon>Dubosiella</taxon>
    </lineage>
</organism>
<gene>
    <name evidence="1" type="ORF">E5336_07990</name>
</gene>
<name>A0AC61R6U3_9FIRM</name>
<comment type="caution">
    <text evidence="1">The sequence shown here is derived from an EMBL/GenBank/DDBJ whole genome shotgun (WGS) entry which is preliminary data.</text>
</comment>
<proteinExistence type="predicted"/>
<dbReference type="Proteomes" id="UP000308836">
    <property type="component" value="Unassembled WGS sequence"/>
</dbReference>
<keyword evidence="2" id="KW-1185">Reference proteome</keyword>
<evidence type="ECO:0000313" key="2">
    <source>
        <dbReference type="Proteomes" id="UP000308836"/>
    </source>
</evidence>